<dbReference type="GO" id="GO:0005829">
    <property type="term" value="C:cytosol"/>
    <property type="evidence" value="ECO:0007669"/>
    <property type="project" value="TreeGrafter"/>
</dbReference>
<comment type="similarity">
    <text evidence="1 10 11">Belongs to the HAM1 NTPase family.</text>
</comment>
<evidence type="ECO:0000256" key="10">
    <source>
        <dbReference type="HAMAP-Rule" id="MF_01405"/>
    </source>
</evidence>
<evidence type="ECO:0000256" key="11">
    <source>
        <dbReference type="RuleBase" id="RU003781"/>
    </source>
</evidence>
<dbReference type="CDD" id="cd00515">
    <property type="entry name" value="HAM1"/>
    <property type="match status" value="1"/>
</dbReference>
<sequence>MTDTIVLASNNAGKLKEFNALFAERHIRILPQSQFVQEECAEPYQTFVENALAKARFAAKHSGLPALADDSGICVRALGGAPGVLSARFAGDHPKSDAANNAKVSELLAQHDDRYCYYVCVLVLVRHESDPQPVIAEGIWPGQWQMQPAGGHGFGYDPHFYLPEHGCTAAELPPEQKNQISHRAQALQALWRKMQAVGLAA</sequence>
<organism evidence="12 13">
    <name type="scientific">Kingella denitrificans ATCC 33394</name>
    <dbReference type="NCBI Taxonomy" id="888741"/>
    <lineage>
        <taxon>Bacteria</taxon>
        <taxon>Pseudomonadati</taxon>
        <taxon>Pseudomonadota</taxon>
        <taxon>Betaproteobacteria</taxon>
        <taxon>Neisseriales</taxon>
        <taxon>Neisseriaceae</taxon>
        <taxon>Kingella</taxon>
    </lineage>
</organism>
<feature type="binding site" evidence="10">
    <location>
        <position position="70"/>
    </location>
    <ligand>
        <name>Mg(2+)</name>
        <dbReference type="ChEBI" id="CHEBI:18420"/>
    </ligand>
</feature>
<name>F0EY19_9NEIS</name>
<dbReference type="PANTHER" id="PTHR11067:SF9">
    <property type="entry name" value="INOSINE TRIPHOSPHATE PYROPHOSPHATASE"/>
    <property type="match status" value="1"/>
</dbReference>
<comment type="caution">
    <text evidence="12">The sequence shown here is derived from an EMBL/GenBank/DDBJ whole genome shotgun (WGS) entry which is preliminary data.</text>
</comment>
<proteinExistence type="inferred from homology"/>
<evidence type="ECO:0000256" key="2">
    <source>
        <dbReference type="ARBA" id="ARBA00011738"/>
    </source>
</evidence>
<dbReference type="InterPro" id="IPR029001">
    <property type="entry name" value="ITPase-like_fam"/>
</dbReference>
<dbReference type="Gene3D" id="3.90.950.10">
    <property type="match status" value="1"/>
</dbReference>
<accession>F0EY19</accession>
<dbReference type="PANTHER" id="PTHR11067">
    <property type="entry name" value="INOSINE TRIPHOSPHATE PYROPHOSPHATASE/HAM1 PROTEIN"/>
    <property type="match status" value="1"/>
</dbReference>
<feature type="binding site" evidence="10">
    <location>
        <begin position="154"/>
        <end position="157"/>
    </location>
    <ligand>
        <name>substrate</name>
    </ligand>
</feature>
<dbReference type="GO" id="GO:0000166">
    <property type="term" value="F:nucleotide binding"/>
    <property type="evidence" value="ECO:0007669"/>
    <property type="project" value="UniProtKB-KW"/>
</dbReference>
<evidence type="ECO:0000256" key="5">
    <source>
        <dbReference type="ARBA" id="ARBA00022801"/>
    </source>
</evidence>
<dbReference type="Proteomes" id="UP000004088">
    <property type="component" value="Unassembled WGS sequence"/>
</dbReference>
<dbReference type="FunFam" id="3.90.950.10:FF:000001">
    <property type="entry name" value="dITP/XTP pyrophosphatase"/>
    <property type="match status" value="1"/>
</dbReference>
<dbReference type="GO" id="GO:0009146">
    <property type="term" value="P:purine nucleoside triphosphate catabolic process"/>
    <property type="evidence" value="ECO:0007669"/>
    <property type="project" value="UniProtKB-UniRule"/>
</dbReference>
<comment type="catalytic activity">
    <reaction evidence="10">
        <text>ITP + H2O = IMP + diphosphate + H(+)</text>
        <dbReference type="Rhea" id="RHEA:29399"/>
        <dbReference type="ChEBI" id="CHEBI:15377"/>
        <dbReference type="ChEBI" id="CHEBI:15378"/>
        <dbReference type="ChEBI" id="CHEBI:33019"/>
        <dbReference type="ChEBI" id="CHEBI:58053"/>
        <dbReference type="ChEBI" id="CHEBI:61402"/>
        <dbReference type="EC" id="3.6.1.66"/>
    </reaction>
</comment>
<dbReference type="HOGENOM" id="CLU_082080_0_3_4"/>
<dbReference type="InterPro" id="IPR020922">
    <property type="entry name" value="dITP/XTP_pyrophosphatase"/>
</dbReference>
<evidence type="ECO:0000256" key="1">
    <source>
        <dbReference type="ARBA" id="ARBA00008023"/>
    </source>
</evidence>
<protein>
    <recommendedName>
        <fullName evidence="10">dITP/XTP pyrophosphatase</fullName>
        <ecNumber evidence="10">3.6.1.66</ecNumber>
    </recommendedName>
    <alternativeName>
        <fullName evidence="10">Non-canonical purine NTP pyrophosphatase</fullName>
    </alternativeName>
    <alternativeName>
        <fullName evidence="10">Non-standard purine NTP pyrophosphatase</fullName>
    </alternativeName>
    <alternativeName>
        <fullName evidence="10">Nucleoside-triphosphate diphosphatase</fullName>
    </alternativeName>
    <alternativeName>
        <fullName evidence="10">Nucleoside-triphosphate pyrophosphatase</fullName>
        <shortName evidence="10">NTPase</shortName>
    </alternativeName>
</protein>
<dbReference type="NCBIfam" id="TIGR00042">
    <property type="entry name" value="RdgB/HAM1 family non-canonical purine NTP pyrophosphatase"/>
    <property type="match status" value="1"/>
</dbReference>
<dbReference type="EC" id="3.6.1.66" evidence="10"/>
<dbReference type="HAMAP" id="MF_01405">
    <property type="entry name" value="Non_canon_purine_NTPase"/>
    <property type="match status" value="1"/>
</dbReference>
<reference evidence="12 13" key="1">
    <citation type="submission" date="2011-01" db="EMBL/GenBank/DDBJ databases">
        <authorList>
            <person name="Muzny D."/>
            <person name="Qin X."/>
            <person name="Deng J."/>
            <person name="Jiang H."/>
            <person name="Liu Y."/>
            <person name="Qu J."/>
            <person name="Song X.-Z."/>
            <person name="Zhang L."/>
            <person name="Thornton R."/>
            <person name="Coyle M."/>
            <person name="Francisco L."/>
            <person name="Jackson L."/>
            <person name="Javaid M."/>
            <person name="Korchina V."/>
            <person name="Kovar C."/>
            <person name="Mata R."/>
            <person name="Mathew T."/>
            <person name="Ngo R."/>
            <person name="Nguyen L."/>
            <person name="Nguyen N."/>
            <person name="Okwuonu G."/>
            <person name="Ongeri F."/>
            <person name="Pham C."/>
            <person name="Simmons D."/>
            <person name="Wilczek-Boney K."/>
            <person name="Hale W."/>
            <person name="Jakkamsetti A."/>
            <person name="Pham P."/>
            <person name="Ruth R."/>
            <person name="San Lucas F."/>
            <person name="Warren J."/>
            <person name="Zhang J."/>
            <person name="Zhao Z."/>
            <person name="Zhou C."/>
            <person name="Zhu D."/>
            <person name="Lee S."/>
            <person name="Bess C."/>
            <person name="Blankenburg K."/>
            <person name="Forbes L."/>
            <person name="Fu Q."/>
            <person name="Gubbala S."/>
            <person name="Hirani K."/>
            <person name="Jayaseelan J.C."/>
            <person name="Lara F."/>
            <person name="Munidasa M."/>
            <person name="Palculict T."/>
            <person name="Patil S."/>
            <person name="Pu L.-L."/>
            <person name="Saada N."/>
            <person name="Tang L."/>
            <person name="Weissenberger G."/>
            <person name="Zhu Y."/>
            <person name="Hemphill L."/>
            <person name="Shang Y."/>
            <person name="Youmans B."/>
            <person name="Ayvaz T."/>
            <person name="Ross M."/>
            <person name="Santibanez J."/>
            <person name="Aqrawi P."/>
            <person name="Gross S."/>
            <person name="Joshi V."/>
            <person name="Fowler G."/>
            <person name="Nazareth L."/>
            <person name="Reid J."/>
            <person name="Worley K."/>
            <person name="Petrosino J."/>
            <person name="Highlander S."/>
            <person name="Gibbs R."/>
        </authorList>
    </citation>
    <scope>NUCLEOTIDE SEQUENCE [LARGE SCALE GENOMIC DNA]</scope>
    <source>
        <strain evidence="12 13">ATCC 33394</strain>
    </source>
</reference>
<feature type="binding site" evidence="10">
    <location>
        <begin position="182"/>
        <end position="183"/>
    </location>
    <ligand>
        <name>substrate</name>
    </ligand>
</feature>
<dbReference type="EMBL" id="AEWV01000014">
    <property type="protein sequence ID" value="EGC17801.1"/>
    <property type="molecule type" value="Genomic_DNA"/>
</dbReference>
<keyword evidence="3 10" id="KW-0479">Metal-binding</keyword>
<dbReference type="SUPFAM" id="SSF52972">
    <property type="entry name" value="ITPase-like"/>
    <property type="match status" value="1"/>
</dbReference>
<evidence type="ECO:0000313" key="12">
    <source>
        <dbReference type="EMBL" id="EGC17801.1"/>
    </source>
</evidence>
<keyword evidence="7 10" id="KW-0546">Nucleotide metabolism</keyword>
<feature type="binding site" evidence="10">
    <location>
        <begin position="9"/>
        <end position="14"/>
    </location>
    <ligand>
        <name>substrate</name>
    </ligand>
</feature>
<comment type="caution">
    <text evidence="10">Lacks conserved residue(s) required for the propagation of feature annotation.</text>
</comment>
<dbReference type="GO" id="GO:0009117">
    <property type="term" value="P:nucleotide metabolic process"/>
    <property type="evidence" value="ECO:0007669"/>
    <property type="project" value="UniProtKB-KW"/>
</dbReference>
<keyword evidence="4 10" id="KW-0547">Nucleotide-binding</keyword>
<keyword evidence="5 10" id="KW-0378">Hydrolase</keyword>
<evidence type="ECO:0000256" key="9">
    <source>
        <dbReference type="ARBA" id="ARBA00052017"/>
    </source>
</evidence>
<comment type="catalytic activity">
    <reaction evidence="9 10">
        <text>XTP + H2O = XMP + diphosphate + H(+)</text>
        <dbReference type="Rhea" id="RHEA:28610"/>
        <dbReference type="ChEBI" id="CHEBI:15377"/>
        <dbReference type="ChEBI" id="CHEBI:15378"/>
        <dbReference type="ChEBI" id="CHEBI:33019"/>
        <dbReference type="ChEBI" id="CHEBI:57464"/>
        <dbReference type="ChEBI" id="CHEBI:61314"/>
        <dbReference type="EC" id="3.6.1.66"/>
    </reaction>
</comment>
<evidence type="ECO:0000256" key="4">
    <source>
        <dbReference type="ARBA" id="ARBA00022741"/>
    </source>
</evidence>
<evidence type="ECO:0000313" key="13">
    <source>
        <dbReference type="Proteomes" id="UP000004088"/>
    </source>
</evidence>
<feature type="binding site" evidence="10">
    <location>
        <position position="177"/>
    </location>
    <ligand>
        <name>substrate</name>
    </ligand>
</feature>
<comment type="subunit">
    <text evidence="2 10">Homodimer.</text>
</comment>
<keyword evidence="6 10" id="KW-0460">Magnesium</keyword>
<feature type="active site" description="Proton acceptor" evidence="10">
    <location>
        <position position="70"/>
    </location>
</feature>
<dbReference type="InterPro" id="IPR002637">
    <property type="entry name" value="RdgB/HAM1"/>
</dbReference>
<dbReference type="GO" id="GO:0036220">
    <property type="term" value="F:ITP diphosphatase activity"/>
    <property type="evidence" value="ECO:0007669"/>
    <property type="project" value="UniProtKB-UniRule"/>
</dbReference>
<gene>
    <name evidence="12" type="primary">rdgB</name>
    <name evidence="12" type="ORF">HMPREF9098_0779</name>
</gene>
<dbReference type="Pfam" id="PF01725">
    <property type="entry name" value="Ham1p_like"/>
    <property type="match status" value="1"/>
</dbReference>
<comment type="cofactor">
    <cofactor evidence="10">
        <name>Mg(2+)</name>
        <dbReference type="ChEBI" id="CHEBI:18420"/>
    </cofactor>
    <text evidence="10">Binds 1 Mg(2+) ion per subunit.</text>
</comment>
<keyword evidence="13" id="KW-1185">Reference proteome</keyword>
<dbReference type="GO" id="GO:0036222">
    <property type="term" value="F:XTP diphosphatase activity"/>
    <property type="evidence" value="ECO:0007669"/>
    <property type="project" value="UniProtKB-UniRule"/>
</dbReference>
<dbReference type="GO" id="GO:0017111">
    <property type="term" value="F:ribonucleoside triphosphate phosphatase activity"/>
    <property type="evidence" value="ECO:0007669"/>
    <property type="project" value="InterPro"/>
</dbReference>
<evidence type="ECO:0000256" key="3">
    <source>
        <dbReference type="ARBA" id="ARBA00022723"/>
    </source>
</evidence>
<dbReference type="GO" id="GO:0035870">
    <property type="term" value="F:dITP diphosphatase activity"/>
    <property type="evidence" value="ECO:0007669"/>
    <property type="project" value="UniProtKB-UniRule"/>
</dbReference>
<comment type="catalytic activity">
    <reaction evidence="8 10">
        <text>dITP + H2O = dIMP + diphosphate + H(+)</text>
        <dbReference type="Rhea" id="RHEA:28342"/>
        <dbReference type="ChEBI" id="CHEBI:15377"/>
        <dbReference type="ChEBI" id="CHEBI:15378"/>
        <dbReference type="ChEBI" id="CHEBI:33019"/>
        <dbReference type="ChEBI" id="CHEBI:61194"/>
        <dbReference type="ChEBI" id="CHEBI:61382"/>
        <dbReference type="EC" id="3.6.1.66"/>
    </reaction>
</comment>
<feature type="binding site" evidence="10">
    <location>
        <position position="71"/>
    </location>
    <ligand>
        <name>substrate</name>
    </ligand>
</feature>
<dbReference type="RefSeq" id="WP_003782060.1">
    <property type="nucleotide sequence ID" value="NZ_GL870929.1"/>
</dbReference>
<evidence type="ECO:0000256" key="8">
    <source>
        <dbReference type="ARBA" id="ARBA00051875"/>
    </source>
</evidence>
<dbReference type="AlphaFoldDB" id="F0EY19"/>
<comment type="function">
    <text evidence="10">Pyrophosphatase that catalyzes the hydrolysis of nucleoside triphosphates to their monophosphate derivatives, with a high preference for the non-canonical purine nucleotides XTP (xanthosine triphosphate), dITP (deoxyinosine triphosphate) and ITP. Seems to function as a house-cleaning enzyme that removes non-canonical purine nucleotides from the nucleotide pool, thus preventing their incorporation into DNA/RNA and avoiding chromosomal lesions.</text>
</comment>
<evidence type="ECO:0000256" key="7">
    <source>
        <dbReference type="ARBA" id="ARBA00023080"/>
    </source>
</evidence>
<dbReference type="GO" id="GO:0046872">
    <property type="term" value="F:metal ion binding"/>
    <property type="evidence" value="ECO:0007669"/>
    <property type="project" value="UniProtKB-KW"/>
</dbReference>
<dbReference type="STRING" id="888741.HMPREF9098_0779"/>
<evidence type="ECO:0000256" key="6">
    <source>
        <dbReference type="ARBA" id="ARBA00022842"/>
    </source>
</evidence>